<reference evidence="2 3" key="1">
    <citation type="submission" date="2017-11" db="EMBL/GenBank/DDBJ databases">
        <title>The genome of Rhizophagus clarus HR1 reveals common genetic basis of auxotrophy among arbuscular mycorrhizal fungi.</title>
        <authorList>
            <person name="Kobayashi Y."/>
        </authorList>
    </citation>
    <scope>NUCLEOTIDE SEQUENCE [LARGE SCALE GENOMIC DNA]</scope>
    <source>
        <strain evidence="2 3">HR1</strain>
    </source>
</reference>
<dbReference type="EMBL" id="BEXD01003016">
    <property type="protein sequence ID" value="GBC00033.1"/>
    <property type="molecule type" value="Genomic_DNA"/>
</dbReference>
<dbReference type="Proteomes" id="UP000247702">
    <property type="component" value="Unassembled WGS sequence"/>
</dbReference>
<accession>A0A2Z6RG71</accession>
<feature type="compositionally biased region" description="Basic and acidic residues" evidence="1">
    <location>
        <begin position="112"/>
        <end position="121"/>
    </location>
</feature>
<feature type="region of interest" description="Disordered" evidence="1">
    <location>
        <begin position="64"/>
        <end position="121"/>
    </location>
</feature>
<organism evidence="2 3">
    <name type="scientific">Rhizophagus clarus</name>
    <dbReference type="NCBI Taxonomy" id="94130"/>
    <lineage>
        <taxon>Eukaryota</taxon>
        <taxon>Fungi</taxon>
        <taxon>Fungi incertae sedis</taxon>
        <taxon>Mucoromycota</taxon>
        <taxon>Glomeromycotina</taxon>
        <taxon>Glomeromycetes</taxon>
        <taxon>Glomerales</taxon>
        <taxon>Glomeraceae</taxon>
        <taxon>Rhizophagus</taxon>
    </lineage>
</organism>
<keyword evidence="3" id="KW-1185">Reference proteome</keyword>
<name>A0A2Z6RG71_9GLOM</name>
<sequence>RTAKNTKHYTTCSTTRSTIKKSSANTLLVNEIETTSSIATTPVNINFPKIPSVNSVIIIKVLESAKESEKESERGLEKESKRGLEKESERGLEKESERGLEKGLEEESEKELEERLGKTLC</sequence>
<gene>
    <name evidence="2" type="ORF">RclHR1_37120001</name>
</gene>
<proteinExistence type="predicted"/>
<evidence type="ECO:0000256" key="1">
    <source>
        <dbReference type="SAM" id="MobiDB-lite"/>
    </source>
</evidence>
<feature type="non-terminal residue" evidence="2">
    <location>
        <position position="1"/>
    </location>
</feature>
<dbReference type="AlphaFoldDB" id="A0A2Z6RG71"/>
<evidence type="ECO:0000313" key="3">
    <source>
        <dbReference type="Proteomes" id="UP000247702"/>
    </source>
</evidence>
<comment type="caution">
    <text evidence="2">The sequence shown here is derived from an EMBL/GenBank/DDBJ whole genome shotgun (WGS) entry which is preliminary data.</text>
</comment>
<protein>
    <submittedName>
        <fullName evidence="2">Uncharacterized protein</fullName>
    </submittedName>
</protein>
<feature type="compositionally biased region" description="Basic and acidic residues" evidence="1">
    <location>
        <begin position="64"/>
        <end position="105"/>
    </location>
</feature>
<evidence type="ECO:0000313" key="2">
    <source>
        <dbReference type="EMBL" id="GBC00033.1"/>
    </source>
</evidence>